<evidence type="ECO:0000313" key="3">
    <source>
        <dbReference type="EMBL" id="GAG74849.1"/>
    </source>
</evidence>
<dbReference type="Gene3D" id="1.50.10.10">
    <property type="match status" value="1"/>
</dbReference>
<dbReference type="EMBL" id="BART01017050">
    <property type="protein sequence ID" value="GAG74849.1"/>
    <property type="molecule type" value="Genomic_DNA"/>
</dbReference>
<dbReference type="SUPFAM" id="SSF48208">
    <property type="entry name" value="Six-hairpin glycosidases"/>
    <property type="match status" value="1"/>
</dbReference>
<protein>
    <submittedName>
        <fullName evidence="3">Uncharacterized protein</fullName>
    </submittedName>
</protein>
<dbReference type="AlphaFoldDB" id="X0ZZ60"/>
<comment type="caution">
    <text evidence="3">The sequence shown here is derived from an EMBL/GenBank/DDBJ whole genome shotgun (WGS) entry which is preliminary data.</text>
</comment>
<dbReference type="InterPro" id="IPR012341">
    <property type="entry name" value="6hp_glycosidase-like_sf"/>
</dbReference>
<keyword evidence="2" id="KW-0413">Isomerase</keyword>
<dbReference type="GO" id="GO:0016853">
    <property type="term" value="F:isomerase activity"/>
    <property type="evidence" value="ECO:0007669"/>
    <property type="project" value="UniProtKB-KW"/>
</dbReference>
<sequence length="277" mass="32243">MSKRALGRFREELEKELKDNILSWWMKYSPDQSLGGFHGHIDHLNQVVKGAGKGAVLNARILWTFSAAYRMYKQPEYLETARRAFAYIISYFTDKKYGGVYWELEPDGSVRSSRKQIYATAFTIYGLAEYHMACGDDQALKIAKGLFRDLEAHAFDLEFNGYTDALSRDWKALEDVRLSEKDQNESKTMNTHLHILEAYGNLYRVWKDHALEKALGNLIRLFLERFVDRERNMLNLFFDDNWNLKSTLISYGHDIECSWLLHEAAEILGNQELIGEC</sequence>
<organism evidence="3">
    <name type="scientific">marine sediment metagenome</name>
    <dbReference type="NCBI Taxonomy" id="412755"/>
    <lineage>
        <taxon>unclassified sequences</taxon>
        <taxon>metagenomes</taxon>
        <taxon>ecological metagenomes</taxon>
    </lineage>
</organism>
<dbReference type="GO" id="GO:0005975">
    <property type="term" value="P:carbohydrate metabolic process"/>
    <property type="evidence" value="ECO:0007669"/>
    <property type="project" value="InterPro"/>
</dbReference>
<evidence type="ECO:0000256" key="2">
    <source>
        <dbReference type="ARBA" id="ARBA00023235"/>
    </source>
</evidence>
<gene>
    <name evidence="3" type="ORF">S01H4_32578</name>
</gene>
<dbReference type="PANTHER" id="PTHR15108">
    <property type="entry name" value="N-ACYLGLUCOSAMINE-2-EPIMERASE"/>
    <property type="match status" value="1"/>
</dbReference>
<feature type="non-terminal residue" evidence="3">
    <location>
        <position position="277"/>
    </location>
</feature>
<reference evidence="3" key="1">
    <citation type="journal article" date="2014" name="Front. Microbiol.">
        <title>High frequency of phylogenetically diverse reductive dehalogenase-homologous genes in deep subseafloor sedimentary metagenomes.</title>
        <authorList>
            <person name="Kawai M."/>
            <person name="Futagami T."/>
            <person name="Toyoda A."/>
            <person name="Takaki Y."/>
            <person name="Nishi S."/>
            <person name="Hori S."/>
            <person name="Arai W."/>
            <person name="Tsubouchi T."/>
            <person name="Morono Y."/>
            <person name="Uchiyama I."/>
            <person name="Ito T."/>
            <person name="Fujiyama A."/>
            <person name="Inagaki F."/>
            <person name="Takami H."/>
        </authorList>
    </citation>
    <scope>NUCLEOTIDE SEQUENCE</scope>
    <source>
        <strain evidence="3">Expedition CK06-06</strain>
    </source>
</reference>
<dbReference type="Pfam" id="PF07221">
    <property type="entry name" value="GlcNAc_2-epim"/>
    <property type="match status" value="1"/>
</dbReference>
<dbReference type="InterPro" id="IPR010819">
    <property type="entry name" value="AGE/CE"/>
</dbReference>
<proteinExistence type="inferred from homology"/>
<dbReference type="InterPro" id="IPR008928">
    <property type="entry name" value="6-hairpin_glycosidase_sf"/>
</dbReference>
<name>X0ZZ60_9ZZZZ</name>
<evidence type="ECO:0000256" key="1">
    <source>
        <dbReference type="ARBA" id="ARBA00008558"/>
    </source>
</evidence>
<comment type="similarity">
    <text evidence="1">Belongs to the N-acylglucosamine 2-epimerase family.</text>
</comment>
<accession>X0ZZ60</accession>